<comment type="caution">
    <text evidence="2">The sequence shown here is derived from an EMBL/GenBank/DDBJ whole genome shotgun (WGS) entry which is preliminary data.</text>
</comment>
<sequence length="48" mass="5097">MGFAVTGAAVHDGSTSQCDDLINQSDLKVPTPTLNPTTSTQITQQHRL</sequence>
<gene>
    <name evidence="2" type="ORF">G2W53_006334</name>
</gene>
<dbReference type="AlphaFoldDB" id="A0A834X547"/>
<feature type="region of interest" description="Disordered" evidence="1">
    <location>
        <begin position="1"/>
        <end position="48"/>
    </location>
</feature>
<dbReference type="EMBL" id="JAAIUW010000003">
    <property type="protein sequence ID" value="KAF7837852.1"/>
    <property type="molecule type" value="Genomic_DNA"/>
</dbReference>
<keyword evidence="3" id="KW-1185">Reference proteome</keyword>
<feature type="compositionally biased region" description="Polar residues" evidence="1">
    <location>
        <begin position="13"/>
        <end position="48"/>
    </location>
</feature>
<organism evidence="2 3">
    <name type="scientific">Senna tora</name>
    <dbReference type="NCBI Taxonomy" id="362788"/>
    <lineage>
        <taxon>Eukaryota</taxon>
        <taxon>Viridiplantae</taxon>
        <taxon>Streptophyta</taxon>
        <taxon>Embryophyta</taxon>
        <taxon>Tracheophyta</taxon>
        <taxon>Spermatophyta</taxon>
        <taxon>Magnoliopsida</taxon>
        <taxon>eudicotyledons</taxon>
        <taxon>Gunneridae</taxon>
        <taxon>Pentapetalae</taxon>
        <taxon>rosids</taxon>
        <taxon>fabids</taxon>
        <taxon>Fabales</taxon>
        <taxon>Fabaceae</taxon>
        <taxon>Caesalpinioideae</taxon>
        <taxon>Cassia clade</taxon>
        <taxon>Senna</taxon>
    </lineage>
</organism>
<accession>A0A834X547</accession>
<protein>
    <submittedName>
        <fullName evidence="2">Uncharacterized protein</fullName>
    </submittedName>
</protein>
<proteinExistence type="predicted"/>
<dbReference type="Proteomes" id="UP000634136">
    <property type="component" value="Unassembled WGS sequence"/>
</dbReference>
<evidence type="ECO:0000313" key="2">
    <source>
        <dbReference type="EMBL" id="KAF7837852.1"/>
    </source>
</evidence>
<evidence type="ECO:0000313" key="3">
    <source>
        <dbReference type="Proteomes" id="UP000634136"/>
    </source>
</evidence>
<name>A0A834X547_9FABA</name>
<evidence type="ECO:0000256" key="1">
    <source>
        <dbReference type="SAM" id="MobiDB-lite"/>
    </source>
</evidence>
<reference evidence="2" key="1">
    <citation type="submission" date="2020-09" db="EMBL/GenBank/DDBJ databases">
        <title>Genome-Enabled Discovery of Anthraquinone Biosynthesis in Senna tora.</title>
        <authorList>
            <person name="Kang S.-H."/>
            <person name="Pandey R.P."/>
            <person name="Lee C.-M."/>
            <person name="Sim J.-S."/>
            <person name="Jeong J.-T."/>
            <person name="Choi B.-S."/>
            <person name="Jung M."/>
            <person name="Ginzburg D."/>
            <person name="Zhao K."/>
            <person name="Won S.Y."/>
            <person name="Oh T.-J."/>
            <person name="Yu Y."/>
            <person name="Kim N.-H."/>
            <person name="Lee O.R."/>
            <person name="Lee T.-H."/>
            <person name="Bashyal P."/>
            <person name="Kim T.-S."/>
            <person name="Lee W.-H."/>
            <person name="Kawkins C."/>
            <person name="Kim C.-K."/>
            <person name="Kim J.S."/>
            <person name="Ahn B.O."/>
            <person name="Rhee S.Y."/>
            <person name="Sohng J.K."/>
        </authorList>
    </citation>
    <scope>NUCLEOTIDE SEQUENCE</scope>
    <source>
        <tissue evidence="2">Leaf</tissue>
    </source>
</reference>